<accession>A0ABU7PCV2</accession>
<evidence type="ECO:0000313" key="3">
    <source>
        <dbReference type="Proteomes" id="UP001344658"/>
    </source>
</evidence>
<sequence length="255" mass="27818">MTAELDFALDDLDPADLGSEQAESLLWVGDLTVLAEHHTAPHRSHSYVVAHDTSATWGVPGSPQIAAIKVARDFNLGTFTLESEYHASVPFAQAWLIERGCPPEKIALAESDFVAPADEQTLRVQQMIRDGGQRYYVIDTWTSDFDPCENWTLARDSGAAVDPVRVFLEVVDEKALTYTVREGAFLDEDAARDWLEDRSTPLPPAPEAHLDADALRTRVALARSTGTPHATACGLDTLPLPSTSAVQQPSPGRSR</sequence>
<keyword evidence="3" id="KW-1185">Reference proteome</keyword>
<dbReference type="GO" id="GO:0016787">
    <property type="term" value="F:hydrolase activity"/>
    <property type="evidence" value="ECO:0007669"/>
    <property type="project" value="UniProtKB-KW"/>
</dbReference>
<name>A0ABU7PCV2_9ACTN</name>
<protein>
    <submittedName>
        <fullName evidence="2">Glycosyl hydrolase</fullName>
    </submittedName>
</protein>
<reference evidence="2 3" key="1">
    <citation type="submission" date="2023-12" db="EMBL/GenBank/DDBJ databases">
        <title>Streptomyces sp. V4-01.</title>
        <authorList>
            <person name="Somphong A."/>
            <person name="Phongsopitanun W."/>
        </authorList>
    </citation>
    <scope>NUCLEOTIDE SEQUENCE [LARGE SCALE GENOMIC DNA]</scope>
    <source>
        <strain evidence="2 3">V4-01</strain>
    </source>
</reference>
<feature type="compositionally biased region" description="Polar residues" evidence="1">
    <location>
        <begin position="240"/>
        <end position="255"/>
    </location>
</feature>
<proteinExistence type="predicted"/>
<keyword evidence="2" id="KW-0378">Hydrolase</keyword>
<dbReference type="RefSeq" id="WP_330796264.1">
    <property type="nucleotide sequence ID" value="NZ_JAZEWV010000012.1"/>
</dbReference>
<comment type="caution">
    <text evidence="2">The sequence shown here is derived from an EMBL/GenBank/DDBJ whole genome shotgun (WGS) entry which is preliminary data.</text>
</comment>
<feature type="region of interest" description="Disordered" evidence="1">
    <location>
        <begin position="226"/>
        <end position="255"/>
    </location>
</feature>
<dbReference type="EMBL" id="JAZEWV010000012">
    <property type="protein sequence ID" value="MEE4543638.1"/>
    <property type="molecule type" value="Genomic_DNA"/>
</dbReference>
<dbReference type="Proteomes" id="UP001344658">
    <property type="component" value="Unassembled WGS sequence"/>
</dbReference>
<evidence type="ECO:0000256" key="1">
    <source>
        <dbReference type="SAM" id="MobiDB-lite"/>
    </source>
</evidence>
<gene>
    <name evidence="2" type="ORF">V2S66_16875</name>
</gene>
<organism evidence="2 3">
    <name type="scientific">Actinacidiphila polyblastidii</name>
    <dbReference type="NCBI Taxonomy" id="3110430"/>
    <lineage>
        <taxon>Bacteria</taxon>
        <taxon>Bacillati</taxon>
        <taxon>Actinomycetota</taxon>
        <taxon>Actinomycetes</taxon>
        <taxon>Kitasatosporales</taxon>
        <taxon>Streptomycetaceae</taxon>
        <taxon>Actinacidiphila</taxon>
    </lineage>
</organism>
<evidence type="ECO:0000313" key="2">
    <source>
        <dbReference type="EMBL" id="MEE4543638.1"/>
    </source>
</evidence>